<feature type="region of interest" description="Disordered" evidence="12">
    <location>
        <begin position="865"/>
        <end position="921"/>
    </location>
</feature>
<dbReference type="GO" id="GO:0033565">
    <property type="term" value="C:ESCRT-0 complex"/>
    <property type="evidence" value="ECO:0007669"/>
    <property type="project" value="TreeGrafter"/>
</dbReference>
<comment type="function">
    <text evidence="1">Component of the ESCRT-0 complex which is the sorting receptor for ubiquitinated cargo proteins at the multivesicular body (MVB).</text>
</comment>
<accession>A0AAD7MLV6</accession>
<dbReference type="Pfam" id="PF00018">
    <property type="entry name" value="SH3_1"/>
    <property type="match status" value="1"/>
</dbReference>
<evidence type="ECO:0000256" key="11">
    <source>
        <dbReference type="PROSITE-ProRule" id="PRU00192"/>
    </source>
</evidence>
<evidence type="ECO:0000256" key="3">
    <source>
        <dbReference type="ARBA" id="ARBA00009666"/>
    </source>
</evidence>
<keyword evidence="9" id="KW-0653">Protein transport</keyword>
<feature type="domain" description="VHS" evidence="14">
    <location>
        <begin position="17"/>
        <end position="147"/>
    </location>
</feature>
<evidence type="ECO:0000256" key="2">
    <source>
        <dbReference type="ARBA" id="ARBA00004125"/>
    </source>
</evidence>
<dbReference type="SUPFAM" id="SSF89009">
    <property type="entry name" value="GAT-like domain"/>
    <property type="match status" value="1"/>
</dbReference>
<name>A0AAD7MLV6_9AGAR</name>
<reference evidence="15" key="1">
    <citation type="submission" date="2023-03" db="EMBL/GenBank/DDBJ databases">
        <title>Massive genome expansion in bonnet fungi (Mycena s.s.) driven by repeated elements and novel gene families across ecological guilds.</title>
        <authorList>
            <consortium name="Lawrence Berkeley National Laboratory"/>
            <person name="Harder C.B."/>
            <person name="Miyauchi S."/>
            <person name="Viragh M."/>
            <person name="Kuo A."/>
            <person name="Thoen E."/>
            <person name="Andreopoulos B."/>
            <person name="Lu D."/>
            <person name="Skrede I."/>
            <person name="Drula E."/>
            <person name="Henrissat B."/>
            <person name="Morin E."/>
            <person name="Kohler A."/>
            <person name="Barry K."/>
            <person name="LaButti K."/>
            <person name="Morin E."/>
            <person name="Salamov A."/>
            <person name="Lipzen A."/>
            <person name="Mereny Z."/>
            <person name="Hegedus B."/>
            <person name="Baldrian P."/>
            <person name="Stursova M."/>
            <person name="Weitz H."/>
            <person name="Taylor A."/>
            <person name="Grigoriev I.V."/>
            <person name="Nagy L.G."/>
            <person name="Martin F."/>
            <person name="Kauserud H."/>
        </authorList>
    </citation>
    <scope>NUCLEOTIDE SEQUENCE</scope>
    <source>
        <strain evidence="15">CBHHK182m</strain>
    </source>
</reference>
<evidence type="ECO:0000256" key="12">
    <source>
        <dbReference type="SAM" id="MobiDB-lite"/>
    </source>
</evidence>
<keyword evidence="16" id="KW-1185">Reference proteome</keyword>
<comment type="subcellular location">
    <subcellularLocation>
        <location evidence="2">Endosome membrane</location>
        <topology evidence="2">Peripheral membrane protein</topology>
        <orientation evidence="2">Cytoplasmic side</orientation>
    </subcellularLocation>
</comment>
<dbReference type="PROSITE" id="PS50330">
    <property type="entry name" value="UIM"/>
    <property type="match status" value="1"/>
</dbReference>
<evidence type="ECO:0000256" key="5">
    <source>
        <dbReference type="ARBA" id="ARBA00018978"/>
    </source>
</evidence>
<protein>
    <recommendedName>
        <fullName evidence="4">Class E vacuolar protein-sorting machinery protein HSE1</fullName>
    </recommendedName>
    <alternativeName>
        <fullName evidence="5">Class E vacuolar protein-sorting machinery protein hse1</fullName>
    </alternativeName>
</protein>
<evidence type="ECO:0000313" key="16">
    <source>
        <dbReference type="Proteomes" id="UP001215598"/>
    </source>
</evidence>
<evidence type="ECO:0000256" key="8">
    <source>
        <dbReference type="ARBA" id="ARBA00022753"/>
    </source>
</evidence>
<feature type="compositionally biased region" description="Low complexity" evidence="12">
    <location>
        <begin position="229"/>
        <end position="243"/>
    </location>
</feature>
<dbReference type="InterPro" id="IPR001452">
    <property type="entry name" value="SH3_domain"/>
</dbReference>
<feature type="region of interest" description="Disordered" evidence="12">
    <location>
        <begin position="658"/>
        <end position="702"/>
    </location>
</feature>
<keyword evidence="6 11" id="KW-0728">SH3 domain</keyword>
<dbReference type="Gene3D" id="2.30.30.40">
    <property type="entry name" value="SH3 Domains"/>
    <property type="match status" value="1"/>
</dbReference>
<dbReference type="InterPro" id="IPR036028">
    <property type="entry name" value="SH3-like_dom_sf"/>
</dbReference>
<evidence type="ECO:0000313" key="15">
    <source>
        <dbReference type="EMBL" id="KAJ7722686.1"/>
    </source>
</evidence>
<sequence length="921" mass="96134">MFGGATSNPYDDIVVKTTSETLTSENWELILNLCDKVSDEGQEGSHNVVAALLKRLTHRNPNVQLYTLSLAEALGKNCGVELHRELASRAWTQGLERVITDRNTHEKVRTRALGLVALWTSDFSADPSLGLMGECYEGLKAKNYKYTRPDTPPPPAVDDAIRRQEEEELQRVLEMSVRDRGGRQPYSGYDEGTGAGGSSSAAAAASNNNDAYRGGGASGGGSGGGMGGSASAAGASGYAPAAAQERTPSPTASLSNATAPNGGGVGTGAAGAAGFAEGAIITRVRALHPFTPTEAGELGFEKGDVIKVVDRGYRDWWRGQLRGRTGIFPVNYVEPLPEPTPAELAAEASQEAAVFAQAVNVERLLNMLRALDPSRGDNLADDEEIQELYRSCMALRPKIVKLIDKYSQKRADLVSMNETFVRARTIFDRMMEESLARHSGGVYVGGPQPAGPGGYPQQQQPYYGGYPDAAAYQYAQQQQQAQAQQGPGQPPAQGQAGYGVYGPTGPTPYPAQGQQPGASAYPAQGQQQGPTPYPAQGQQGPSASGYPAQQQGQQGPTPYPAQQQQQPAQQQAQAAQQQPVQQQQPAAQQAQPEPAAAAQSQAQPQAAQTGPPYVYDPNTTYADPNVQAWAQYYAAGGKDLAGSVYFVSIPGITEAPAAGAGGQAGQQQQQEREREQQAAAAAAAQQQQQQAAAAAAQQQAQAQQQAIQQQQLQAQQAQQAQLQAQQQQQAVAQQQQQQQPYESPTSPIDDDPGYFPDPYANQPEGAYTTPALQPDYSTPHRVPTQQTPGELAHALGPQPGGSQQQPQAGGSQYQGYSLTDPGSGSAGAQQPVLQRGYSLTDPGVGSAAAAAQPASPVVGTYAAGVSGALGGGPGGSPVAEPAGTPSWVLPKKVQTPGGRGAGSPQPGQAAGLSGQFAGMHV</sequence>
<keyword evidence="7" id="KW-0813">Transport</keyword>
<dbReference type="PROSITE" id="PS50179">
    <property type="entry name" value="VHS"/>
    <property type="match status" value="1"/>
</dbReference>
<evidence type="ECO:0000256" key="10">
    <source>
        <dbReference type="ARBA" id="ARBA00023136"/>
    </source>
</evidence>
<feature type="region of interest" description="Disordered" evidence="12">
    <location>
        <begin position="218"/>
        <end position="260"/>
    </location>
</feature>
<feature type="compositionally biased region" description="Polar residues" evidence="12">
    <location>
        <begin position="246"/>
        <end position="256"/>
    </location>
</feature>
<feature type="region of interest" description="Disordered" evidence="12">
    <location>
        <begin position="174"/>
        <end position="205"/>
    </location>
</feature>
<evidence type="ECO:0000259" key="14">
    <source>
        <dbReference type="PROSITE" id="PS50179"/>
    </source>
</evidence>
<evidence type="ECO:0000256" key="9">
    <source>
        <dbReference type="ARBA" id="ARBA00022927"/>
    </source>
</evidence>
<dbReference type="Pfam" id="PF03127">
    <property type="entry name" value="GAT"/>
    <property type="match status" value="1"/>
</dbReference>
<proteinExistence type="inferred from homology"/>
<comment type="caution">
    <text evidence="15">The sequence shown here is derived from an EMBL/GenBank/DDBJ whole genome shotgun (WGS) entry which is preliminary data.</text>
</comment>
<dbReference type="InterPro" id="IPR003903">
    <property type="entry name" value="UIM_dom"/>
</dbReference>
<feature type="compositionally biased region" description="Low complexity" evidence="12">
    <location>
        <begin position="902"/>
        <end position="911"/>
    </location>
</feature>
<comment type="similarity">
    <text evidence="3">Belongs to the STAM family.</text>
</comment>
<keyword evidence="8" id="KW-0967">Endosome</keyword>
<dbReference type="PROSITE" id="PS50002">
    <property type="entry name" value="SH3"/>
    <property type="match status" value="1"/>
</dbReference>
<dbReference type="InterPro" id="IPR002014">
    <property type="entry name" value="VHS_dom"/>
</dbReference>
<dbReference type="GO" id="GO:0043328">
    <property type="term" value="P:protein transport to vacuole involved in ubiquitin-dependent protein catabolic process via the multivesicular body sorting pathway"/>
    <property type="evidence" value="ECO:0007669"/>
    <property type="project" value="TreeGrafter"/>
</dbReference>
<dbReference type="PANTHER" id="PTHR45929">
    <property type="entry name" value="JAK PATHWAY SIGNAL TRANSDUCTION ADAPTOR MOLECULE"/>
    <property type="match status" value="1"/>
</dbReference>
<feature type="region of interest" description="Disordered" evidence="12">
    <location>
        <begin position="733"/>
        <end position="829"/>
    </location>
</feature>
<evidence type="ECO:0000256" key="7">
    <source>
        <dbReference type="ARBA" id="ARBA00022448"/>
    </source>
</evidence>
<feature type="compositionally biased region" description="Polar residues" evidence="12">
    <location>
        <begin position="820"/>
        <end position="829"/>
    </location>
</feature>
<dbReference type="SMART" id="SM00326">
    <property type="entry name" value="SH3"/>
    <property type="match status" value="1"/>
</dbReference>
<dbReference type="GO" id="GO:0010008">
    <property type="term" value="C:endosome membrane"/>
    <property type="evidence" value="ECO:0007669"/>
    <property type="project" value="UniProtKB-SubCell"/>
</dbReference>
<dbReference type="Pfam" id="PF00790">
    <property type="entry name" value="VHS"/>
    <property type="match status" value="1"/>
</dbReference>
<feature type="domain" description="SH3" evidence="13">
    <location>
        <begin position="279"/>
        <end position="338"/>
    </location>
</feature>
<dbReference type="InterPro" id="IPR008942">
    <property type="entry name" value="ENTH_VHS"/>
</dbReference>
<evidence type="ECO:0000256" key="4">
    <source>
        <dbReference type="ARBA" id="ARBA00017923"/>
    </source>
</evidence>
<dbReference type="SUPFAM" id="SSF50044">
    <property type="entry name" value="SH3-domain"/>
    <property type="match status" value="1"/>
</dbReference>
<keyword evidence="10" id="KW-0472">Membrane</keyword>
<dbReference type="CDD" id="cd21386">
    <property type="entry name" value="GAT_Hse1"/>
    <property type="match status" value="1"/>
</dbReference>
<dbReference type="CDD" id="cd16978">
    <property type="entry name" value="VHS_HSE1"/>
    <property type="match status" value="1"/>
</dbReference>
<dbReference type="Gene3D" id="1.25.40.90">
    <property type="match status" value="1"/>
</dbReference>
<dbReference type="InterPro" id="IPR004152">
    <property type="entry name" value="GAT_dom"/>
</dbReference>
<gene>
    <name evidence="15" type="ORF">B0H16DRAFT_1599916</name>
</gene>
<feature type="compositionally biased region" description="Low complexity" evidence="12">
    <location>
        <begin position="455"/>
        <end position="495"/>
    </location>
</feature>
<dbReference type="AlphaFoldDB" id="A0AAD7MLV6"/>
<feature type="compositionally biased region" description="Low complexity" evidence="12">
    <location>
        <begin position="510"/>
        <end position="612"/>
    </location>
</feature>
<feature type="compositionally biased region" description="Gly residues" evidence="12">
    <location>
        <begin position="218"/>
        <end position="228"/>
    </location>
</feature>
<evidence type="ECO:0000256" key="1">
    <source>
        <dbReference type="ARBA" id="ARBA00002654"/>
    </source>
</evidence>
<feature type="compositionally biased region" description="Low complexity" evidence="12">
    <location>
        <begin position="677"/>
        <end position="702"/>
    </location>
</feature>
<organism evidence="15 16">
    <name type="scientific">Mycena metata</name>
    <dbReference type="NCBI Taxonomy" id="1033252"/>
    <lineage>
        <taxon>Eukaryota</taxon>
        <taxon>Fungi</taxon>
        <taxon>Dikarya</taxon>
        <taxon>Basidiomycota</taxon>
        <taxon>Agaricomycotina</taxon>
        <taxon>Agaricomycetes</taxon>
        <taxon>Agaricomycetidae</taxon>
        <taxon>Agaricales</taxon>
        <taxon>Marasmiineae</taxon>
        <taxon>Mycenaceae</taxon>
        <taxon>Mycena</taxon>
    </lineage>
</organism>
<dbReference type="PANTHER" id="PTHR45929:SF3">
    <property type="entry name" value="JAK PATHWAY SIGNAL TRANSDUCTION ADAPTOR MOLECULE"/>
    <property type="match status" value="1"/>
</dbReference>
<dbReference type="GO" id="GO:0035091">
    <property type="term" value="F:phosphatidylinositol binding"/>
    <property type="evidence" value="ECO:0007669"/>
    <property type="project" value="InterPro"/>
</dbReference>
<dbReference type="GO" id="GO:0043130">
    <property type="term" value="F:ubiquitin binding"/>
    <property type="evidence" value="ECO:0007669"/>
    <property type="project" value="InterPro"/>
</dbReference>
<dbReference type="SUPFAM" id="SSF48464">
    <property type="entry name" value="ENTH/VHS domain"/>
    <property type="match status" value="1"/>
</dbReference>
<dbReference type="Proteomes" id="UP001215598">
    <property type="component" value="Unassembled WGS sequence"/>
</dbReference>
<dbReference type="EMBL" id="JARKIB010000217">
    <property type="protein sequence ID" value="KAJ7722686.1"/>
    <property type="molecule type" value="Genomic_DNA"/>
</dbReference>
<dbReference type="SMART" id="SM00288">
    <property type="entry name" value="VHS"/>
    <property type="match status" value="1"/>
</dbReference>
<dbReference type="InterPro" id="IPR050670">
    <property type="entry name" value="STAM"/>
</dbReference>
<feature type="region of interest" description="Disordered" evidence="12">
    <location>
        <begin position="442"/>
        <end position="619"/>
    </location>
</feature>
<dbReference type="PRINTS" id="PR00452">
    <property type="entry name" value="SH3DOMAIN"/>
</dbReference>
<dbReference type="Gene3D" id="1.20.5.1940">
    <property type="match status" value="1"/>
</dbReference>
<dbReference type="CDD" id="cd11805">
    <property type="entry name" value="SH3_GRB2_like_C"/>
    <property type="match status" value="1"/>
</dbReference>
<evidence type="ECO:0000259" key="13">
    <source>
        <dbReference type="PROSITE" id="PS50002"/>
    </source>
</evidence>
<feature type="compositionally biased region" description="Low complexity" evidence="12">
    <location>
        <begin position="796"/>
        <end position="817"/>
    </location>
</feature>
<evidence type="ECO:0000256" key="6">
    <source>
        <dbReference type="ARBA" id="ARBA00022443"/>
    </source>
</evidence>